<dbReference type="SMART" id="SM00642">
    <property type="entry name" value="Aamy"/>
    <property type="match status" value="1"/>
</dbReference>
<dbReference type="InterPro" id="IPR013783">
    <property type="entry name" value="Ig-like_fold"/>
</dbReference>
<keyword evidence="3 6" id="KW-0808">Transferase</keyword>
<feature type="active site" description="Nucleophile" evidence="6">
    <location>
        <position position="715"/>
    </location>
</feature>
<feature type="binding site" evidence="6">
    <location>
        <position position="583"/>
    </location>
    <ligand>
        <name>alpha-maltose 1-phosphate</name>
        <dbReference type="ChEBI" id="CHEBI:63576"/>
    </ligand>
</feature>
<sequence length="985" mass="110156">MQVLDQIAKPASQYMTGTKAVTLARLPALPALEREEDWQTILHRMTQFRQDGLTHVVVTARFAADAGGISAPLLSSLIRQARAVEIGVILGIETVDLDTLPSLAPILDTLDGLLIGGLQNTSPAAIRHFTDMASREGILLIGDMAGTPIHRLPDFEQTGLTHVLSSYPWWDGAGIWFWRELAALQRIAAVIHPLPEHGDDAHFIFQAELAAILGTGLSVTASWGQADHQASARATALRHANDRAHFLASFSRSAVLMNAPGAELIACLRIGTDGSGRLMLANTSTTSSVAPPADLLAASRTALSLRNPVPIIISPLGTVEIEVSPAPPIIEGASLSITDSALNASHWARIAIENVSPAVDDGDFPARRIVGEIVTVEADILCEGHDVQAVSVLWRAKDETGWHESRMQPLGNDRWQGSFPLTRLGDHVFCIEAWRDEFGTYREELRKKYEAGNDITLELQEGRLLVERLIKGQDNVPDGLKALTSADDQATRAALLAPGTAEHLASLDPRPFRTRSAFYPVEAERQAARFASWYEIFPRSMSDDPERHGTFRDVEKHLPRIRDMGFDVLYFPPIHPIGRQNRKGRNNTLTPSDTDPGSPYAIGSEVGGHDALHPELGTLEDFRHLRDEATRHGLELALDFAVQCSPDHPWLKQHPGWFAWRPDGTIKYAENPPKKYQDIVNVDFYSDKAVPDLWVALYNVVMMWVTEGVRIFRVDNPHTKPFPFWQWLIAEIRKTHPDTLFLAEAFTRPKIMYRLAKIGFSQSYTYFTWRNGKAELTEYLQELTGTSAREFLRPNFFVNTPDINPIFLQTSGRPGFRIRAALAATLSGLWGVYSGFELCEGRALPGKEEYADSEKYEIKAWDWDRPGNIVEDIRLLNRLRRDNPALQSHLTVRFLTAWNDAVLFYEKATPDRKNVLLIAVTVDPFNAQETDIELPLWLWNLPDHGSLAMEDLISGDDFLWTGKIQHIRLDPWTRPYAIWRARPAT</sequence>
<feature type="binding site" evidence="6">
    <location>
        <begin position="855"/>
        <end position="856"/>
    </location>
    <ligand>
        <name>alpha-maltose 1-phosphate</name>
        <dbReference type="ChEBI" id="CHEBI:63576"/>
    </ligand>
</feature>
<feature type="binding site" evidence="6">
    <location>
        <position position="643"/>
    </location>
    <ligand>
        <name>alpha-maltose 1-phosphate</name>
        <dbReference type="ChEBI" id="CHEBI:63576"/>
    </ligand>
</feature>
<evidence type="ECO:0000256" key="6">
    <source>
        <dbReference type="HAMAP-Rule" id="MF_02124"/>
    </source>
</evidence>
<comment type="subunit">
    <text evidence="1 6">Homodimer.</text>
</comment>
<feature type="binding site" evidence="6">
    <location>
        <position position="716"/>
    </location>
    <ligand>
        <name>alpha-maltose 1-phosphate</name>
        <dbReference type="ChEBI" id="CHEBI:63576"/>
    </ligand>
</feature>
<evidence type="ECO:0000313" key="10">
    <source>
        <dbReference type="Proteomes" id="UP000182373"/>
    </source>
</evidence>
<comment type="similarity">
    <text evidence="6">Belongs to the glycosyl hydrolase 13 family. GlgE subfamily.</text>
</comment>
<evidence type="ECO:0000256" key="5">
    <source>
        <dbReference type="ARBA" id="ARBA00048735"/>
    </source>
</evidence>
<dbReference type="InterPro" id="IPR049171">
    <property type="entry name" value="GLGE_C"/>
</dbReference>
<protein>
    <recommendedName>
        <fullName evidence="6">Alpha-1,4-glucan:maltose-1-phosphate maltosyltransferase</fullName>
        <shortName evidence="6">GMPMT</shortName>
        <ecNumber evidence="6">2.4.99.16</ecNumber>
    </recommendedName>
    <alternativeName>
        <fullName evidence="6">(1-&gt;4)-alpha-D-glucan:maltose-1-phosphate alpha-D-maltosyltransferase</fullName>
    </alternativeName>
</protein>
<evidence type="ECO:0000256" key="3">
    <source>
        <dbReference type="ARBA" id="ARBA00022679"/>
    </source>
</evidence>
<dbReference type="Gene3D" id="3.20.20.80">
    <property type="entry name" value="Glycosidases"/>
    <property type="match status" value="1"/>
</dbReference>
<feature type="active site" description="Proton donor" evidence="6">
    <location>
        <position position="744"/>
    </location>
</feature>
<evidence type="ECO:0000256" key="4">
    <source>
        <dbReference type="ARBA" id="ARBA00023277"/>
    </source>
</evidence>
<dbReference type="EC" id="2.4.99.16" evidence="6"/>
<dbReference type="CDD" id="cd11344">
    <property type="entry name" value="AmyAc_GlgE_like"/>
    <property type="match status" value="1"/>
</dbReference>
<evidence type="ECO:0000256" key="2">
    <source>
        <dbReference type="ARBA" id="ARBA00022676"/>
    </source>
</evidence>
<dbReference type="Gene3D" id="2.60.40.1180">
    <property type="entry name" value="Golgi alpha-mannosidase II"/>
    <property type="match status" value="1"/>
</dbReference>
<dbReference type="Gene3D" id="1.20.58.80">
    <property type="entry name" value="Phosphotransferase system, lactose/cellobiose-type IIA subunit"/>
    <property type="match status" value="1"/>
</dbReference>
<dbReference type="InterPro" id="IPR017853">
    <property type="entry name" value="GH"/>
</dbReference>
<name>A0AAC9P8H8_9PROT</name>
<dbReference type="GO" id="GO:0016758">
    <property type="term" value="F:hexosyltransferase activity"/>
    <property type="evidence" value="ECO:0007669"/>
    <property type="project" value="UniProtKB-UniRule"/>
</dbReference>
<dbReference type="PANTHER" id="PTHR47786">
    <property type="entry name" value="ALPHA-1,4-GLUCAN:MALTOSE-1-PHOSPHATE MALTOSYLTRANSFERASE"/>
    <property type="match status" value="1"/>
</dbReference>
<dbReference type="PANTHER" id="PTHR47786:SF2">
    <property type="entry name" value="GLYCOSYL HYDROLASE FAMILY 13 CATALYTIC DOMAIN-CONTAINING PROTEIN"/>
    <property type="match status" value="1"/>
</dbReference>
<evidence type="ECO:0000259" key="8">
    <source>
        <dbReference type="SMART" id="SM00642"/>
    </source>
</evidence>
<dbReference type="HAMAP" id="MF_02124">
    <property type="entry name" value="GlgE"/>
    <property type="match status" value="1"/>
</dbReference>
<feature type="compositionally biased region" description="Polar residues" evidence="7">
    <location>
        <begin position="586"/>
        <end position="595"/>
    </location>
</feature>
<dbReference type="GO" id="GO:0004553">
    <property type="term" value="F:hydrolase activity, hydrolyzing O-glycosyl compounds"/>
    <property type="evidence" value="ECO:0007669"/>
    <property type="project" value="InterPro"/>
</dbReference>
<proteinExistence type="inferred from homology"/>
<dbReference type="Pfam" id="PF11896">
    <property type="entry name" value="GlgE_dom_N_S"/>
    <property type="match status" value="1"/>
</dbReference>
<dbReference type="Proteomes" id="UP000182373">
    <property type="component" value="Chromosome"/>
</dbReference>
<feature type="domain" description="Glycosyl hydrolase family 13 catalytic" evidence="8">
    <location>
        <begin position="535"/>
        <end position="880"/>
    </location>
</feature>
<dbReference type="AlphaFoldDB" id="A0AAC9P8H8"/>
<dbReference type="InterPro" id="IPR021828">
    <property type="entry name" value="GlgE_dom_N/S"/>
</dbReference>
<dbReference type="InterPro" id="IPR013780">
    <property type="entry name" value="Glyco_hydro_b"/>
</dbReference>
<keyword evidence="2 6" id="KW-0328">Glycosyltransferase</keyword>
<dbReference type="EMBL" id="CP018191">
    <property type="protein sequence ID" value="APH54004.1"/>
    <property type="molecule type" value="Genomic_DNA"/>
</dbReference>
<accession>A0AAC9P8H8</accession>
<evidence type="ECO:0000256" key="7">
    <source>
        <dbReference type="SAM" id="MobiDB-lite"/>
    </source>
</evidence>
<organism evidence="9 10">
    <name type="scientific">Granulibacter bethesdensis</name>
    <dbReference type="NCBI Taxonomy" id="364410"/>
    <lineage>
        <taxon>Bacteria</taxon>
        <taxon>Pseudomonadati</taxon>
        <taxon>Pseudomonadota</taxon>
        <taxon>Alphaproteobacteria</taxon>
        <taxon>Acetobacterales</taxon>
        <taxon>Acetobacteraceae</taxon>
        <taxon>Granulibacter</taxon>
    </lineage>
</organism>
<dbReference type="InterPro" id="IPR026585">
    <property type="entry name" value="GlgE"/>
</dbReference>
<dbReference type="Pfam" id="PF21702">
    <property type="entry name" value="GLGE_C"/>
    <property type="match status" value="1"/>
</dbReference>
<feature type="binding site" evidence="6">
    <location>
        <position position="678"/>
    </location>
    <ligand>
        <name>alpha-maltose 1-phosphate</name>
        <dbReference type="ChEBI" id="CHEBI:63576"/>
    </ligand>
</feature>
<comment type="function">
    <text evidence="6">Maltosyltransferase that uses maltose 1-phosphate (M1P) as the sugar donor to elongate linear or branched alpha-(1-&gt;4)-glucans. Is involved in a branched alpha-glucan biosynthetic pathway from trehalose, together with TreS, Mak and GlgB.</text>
</comment>
<gene>
    <name evidence="6" type="primary">glgE</name>
    <name evidence="9" type="ORF">GbCGDNIH9_0752</name>
</gene>
<dbReference type="RefSeq" id="WP_072572158.1">
    <property type="nucleotide sequence ID" value="NZ_CP018191.1"/>
</dbReference>
<dbReference type="SUPFAM" id="SSF51445">
    <property type="entry name" value="(Trans)glycosidases"/>
    <property type="match status" value="1"/>
</dbReference>
<evidence type="ECO:0000256" key="1">
    <source>
        <dbReference type="ARBA" id="ARBA00011738"/>
    </source>
</evidence>
<comment type="catalytic activity">
    <reaction evidence="5 6">
        <text>alpha-maltose 1-phosphate + [(1-&gt;4)-alpha-D-glucosyl](n) = [(1-&gt;4)-alpha-D-glucosyl](n+2) + phosphate</text>
        <dbReference type="Rhea" id="RHEA:42692"/>
        <dbReference type="Rhea" id="RHEA-COMP:9584"/>
        <dbReference type="Rhea" id="RHEA-COMP:10183"/>
        <dbReference type="ChEBI" id="CHEBI:15444"/>
        <dbReference type="ChEBI" id="CHEBI:43474"/>
        <dbReference type="ChEBI" id="CHEBI:63576"/>
        <dbReference type="EC" id="2.4.99.16"/>
    </reaction>
</comment>
<feature type="site" description="Transition state stabilizer" evidence="6">
    <location>
        <position position="802"/>
    </location>
</feature>
<dbReference type="GO" id="GO:0030979">
    <property type="term" value="P:alpha-glucan biosynthetic process"/>
    <property type="evidence" value="ECO:0007669"/>
    <property type="project" value="UniProtKB-UniRule"/>
</dbReference>
<reference evidence="10" key="1">
    <citation type="submission" date="2016-11" db="EMBL/GenBank/DDBJ databases">
        <title>Comparative genomic and phenotypic analysis of Granulibacter bethesdensis clinical isolates from patients with chronic granulomatous disease.</title>
        <authorList>
            <person name="Zarember K.A."/>
            <person name="Porcella S.F."/>
            <person name="Chu J."/>
            <person name="Ding L."/>
            <person name="Dahlstrom E."/>
            <person name="Barbian K."/>
            <person name="Martens C."/>
            <person name="Sykora L."/>
            <person name="Kramer S."/>
            <person name="Pettinato A.M."/>
            <person name="Hong H."/>
            <person name="Wald G."/>
            <person name="Berg L.J."/>
            <person name="Rogge L.S."/>
            <person name="Greenberg D.E."/>
            <person name="Falcone E.L."/>
            <person name="Neves J.F."/>
            <person name="Simoes M.J."/>
            <person name="Casal M."/>
            <person name="Rodriguez-Lopez F.C."/>
            <person name="Zelazny A."/>
            <person name="Gallin J.I."/>
            <person name="Holland S.M."/>
        </authorList>
    </citation>
    <scope>NUCLEOTIDE SEQUENCE [LARGE SCALE GENOMIC DNA]</scope>
    <source>
        <strain evidence="10">NIH9.1</strain>
    </source>
</reference>
<evidence type="ECO:0000313" key="9">
    <source>
        <dbReference type="EMBL" id="APH54004.1"/>
    </source>
</evidence>
<keyword evidence="4 6" id="KW-0119">Carbohydrate metabolism</keyword>
<dbReference type="Gene3D" id="2.60.40.10">
    <property type="entry name" value="Immunoglobulins"/>
    <property type="match status" value="1"/>
</dbReference>
<dbReference type="InterPro" id="IPR006047">
    <property type="entry name" value="GH13_cat_dom"/>
</dbReference>
<dbReference type="Pfam" id="PF00128">
    <property type="entry name" value="Alpha-amylase"/>
    <property type="match status" value="1"/>
</dbReference>
<feature type="region of interest" description="Disordered" evidence="7">
    <location>
        <begin position="577"/>
        <end position="606"/>
    </location>
</feature>